<name>A0A1H9VXL4_9BACI</name>
<dbReference type="InterPro" id="IPR000326">
    <property type="entry name" value="PAP2/HPO"/>
</dbReference>
<feature type="transmembrane region" description="Helical" evidence="1">
    <location>
        <begin position="14"/>
        <end position="34"/>
    </location>
</feature>
<dbReference type="PANTHER" id="PTHR14969:SF13">
    <property type="entry name" value="AT30094P"/>
    <property type="match status" value="1"/>
</dbReference>
<dbReference type="SUPFAM" id="SSF48317">
    <property type="entry name" value="Acid phosphatase/Vanadium-dependent haloperoxidase"/>
    <property type="match status" value="1"/>
</dbReference>
<dbReference type="Pfam" id="PF01569">
    <property type="entry name" value="PAP2"/>
    <property type="match status" value="1"/>
</dbReference>
<evidence type="ECO:0000256" key="1">
    <source>
        <dbReference type="SAM" id="Phobius"/>
    </source>
</evidence>
<dbReference type="PANTHER" id="PTHR14969">
    <property type="entry name" value="SPHINGOSINE-1-PHOSPHATE PHOSPHOHYDROLASE"/>
    <property type="match status" value="1"/>
</dbReference>
<dbReference type="CDD" id="cd03392">
    <property type="entry name" value="PAP2_like_2"/>
    <property type="match status" value="1"/>
</dbReference>
<proteinExistence type="predicted"/>
<organism evidence="3 4">
    <name type="scientific">Salipaludibacillus aurantiacus</name>
    <dbReference type="NCBI Taxonomy" id="1601833"/>
    <lineage>
        <taxon>Bacteria</taxon>
        <taxon>Bacillati</taxon>
        <taxon>Bacillota</taxon>
        <taxon>Bacilli</taxon>
        <taxon>Bacillales</taxon>
        <taxon>Bacillaceae</taxon>
    </lineage>
</organism>
<feature type="transmembrane region" description="Helical" evidence="1">
    <location>
        <begin position="102"/>
        <end position="123"/>
    </location>
</feature>
<feature type="transmembrane region" description="Helical" evidence="1">
    <location>
        <begin position="199"/>
        <end position="217"/>
    </location>
</feature>
<dbReference type="Gene3D" id="1.20.144.10">
    <property type="entry name" value="Phosphatidic acid phosphatase type 2/haloperoxidase"/>
    <property type="match status" value="2"/>
</dbReference>
<dbReference type="RefSeq" id="WP_093053956.1">
    <property type="nucleotide sequence ID" value="NZ_FOGT01000013.1"/>
</dbReference>
<keyword evidence="4" id="KW-1185">Reference proteome</keyword>
<evidence type="ECO:0000259" key="2">
    <source>
        <dbReference type="SMART" id="SM00014"/>
    </source>
</evidence>
<dbReference type="InterPro" id="IPR036938">
    <property type="entry name" value="PAP2/HPO_sf"/>
</dbReference>
<protein>
    <submittedName>
        <fullName evidence="3">Undecaprenyl-diphosphatase</fullName>
    </submittedName>
</protein>
<dbReference type="SMART" id="SM00014">
    <property type="entry name" value="acidPPc"/>
    <property type="match status" value="1"/>
</dbReference>
<evidence type="ECO:0000313" key="4">
    <source>
        <dbReference type="Proteomes" id="UP000198571"/>
    </source>
</evidence>
<evidence type="ECO:0000313" key="3">
    <source>
        <dbReference type="EMBL" id="SES26269.1"/>
    </source>
</evidence>
<dbReference type="STRING" id="1601833.SAMN05518684_11333"/>
<dbReference type="EMBL" id="FOGT01000013">
    <property type="protein sequence ID" value="SES26269.1"/>
    <property type="molecule type" value="Genomic_DNA"/>
</dbReference>
<feature type="transmembrane region" description="Helical" evidence="1">
    <location>
        <begin position="77"/>
        <end position="95"/>
    </location>
</feature>
<dbReference type="OrthoDB" id="9789113at2"/>
<keyword evidence="1" id="KW-0472">Membrane</keyword>
<feature type="transmembrane region" description="Helical" evidence="1">
    <location>
        <begin position="143"/>
        <end position="160"/>
    </location>
</feature>
<feature type="transmembrane region" description="Helical" evidence="1">
    <location>
        <begin position="46"/>
        <end position="71"/>
    </location>
</feature>
<dbReference type="Proteomes" id="UP000198571">
    <property type="component" value="Unassembled WGS sequence"/>
</dbReference>
<gene>
    <name evidence="3" type="ORF">SAMN05518684_11333</name>
</gene>
<keyword evidence="1" id="KW-1133">Transmembrane helix</keyword>
<dbReference type="AlphaFoldDB" id="A0A1H9VXL4"/>
<sequence>MLFRGTEAGRPSKASLILITAGFFSTGLAFYVFLSLAGKISAEENIALDSAFSNIIAPFSSPELLLTMGYLTEAGSIWWLGTASILVVIYIFFFSKLSRWTVFYFIIAMIGVSVLTTGAKLFFARERPEVIASFDGTGYSFPSGHASGAITFYGFLIYLVSVSEIDRKMKWFINIFLSLLISLIALSRLFVNVHYFSDILAGLALGFVWLMVCVTALEMTLRQKRRRQSACKSLNC</sequence>
<feature type="transmembrane region" description="Helical" evidence="1">
    <location>
        <begin position="172"/>
        <end position="193"/>
    </location>
</feature>
<keyword evidence="1" id="KW-0812">Transmembrane</keyword>
<accession>A0A1H9VXL4</accession>
<reference evidence="4" key="1">
    <citation type="submission" date="2016-10" db="EMBL/GenBank/DDBJ databases">
        <authorList>
            <person name="Varghese N."/>
            <person name="Submissions S."/>
        </authorList>
    </citation>
    <scope>NUCLEOTIDE SEQUENCE [LARGE SCALE GENOMIC DNA]</scope>
    <source>
        <strain evidence="4">S9</strain>
    </source>
</reference>
<feature type="domain" description="Phosphatidic acid phosphatase type 2/haloperoxidase" evidence="2">
    <location>
        <begin position="101"/>
        <end position="214"/>
    </location>
</feature>